<dbReference type="PANTHER" id="PTHR23294">
    <property type="entry name" value="ET TRANSLATION PRODUCT-RELATED"/>
    <property type="match status" value="1"/>
</dbReference>
<evidence type="ECO:0000256" key="9">
    <source>
        <dbReference type="SAM" id="Phobius"/>
    </source>
</evidence>
<dbReference type="Gene3D" id="1.20.1250.20">
    <property type="entry name" value="MFS general substrate transporter like domains"/>
    <property type="match status" value="1"/>
</dbReference>
<feature type="transmembrane region" description="Helical" evidence="9">
    <location>
        <begin position="48"/>
        <end position="67"/>
    </location>
</feature>
<protein>
    <recommendedName>
        <fullName evidence="7">UNC93-like protein MFSD11</fullName>
    </recommendedName>
    <alternativeName>
        <fullName evidence="8">Major facilitator superfamily domain-containing protein 11</fullName>
    </alternativeName>
</protein>
<evidence type="ECO:0000256" key="5">
    <source>
        <dbReference type="ARBA" id="ARBA00023136"/>
    </source>
</evidence>
<dbReference type="InterPro" id="IPR051617">
    <property type="entry name" value="UNC-93-like_regulator"/>
</dbReference>
<evidence type="ECO:0000313" key="11">
    <source>
        <dbReference type="WBParaSite" id="PSAMB.scaffold3041size19924.g20097.t1"/>
    </source>
</evidence>
<feature type="transmembrane region" description="Helical" evidence="9">
    <location>
        <begin position="171"/>
        <end position="191"/>
    </location>
</feature>
<comment type="similarity">
    <text evidence="2">Belongs to the unc-93 family.</text>
</comment>
<evidence type="ECO:0000256" key="4">
    <source>
        <dbReference type="ARBA" id="ARBA00022989"/>
    </source>
</evidence>
<dbReference type="InterPro" id="IPR036259">
    <property type="entry name" value="MFS_trans_sf"/>
</dbReference>
<comment type="subcellular location">
    <subcellularLocation>
        <location evidence="1">Membrane</location>
        <topology evidence="1">Multi-pass membrane protein</topology>
    </subcellularLocation>
</comment>
<keyword evidence="4 9" id="KW-1133">Transmembrane helix</keyword>
<dbReference type="SUPFAM" id="SSF103473">
    <property type="entry name" value="MFS general substrate transporter"/>
    <property type="match status" value="1"/>
</dbReference>
<keyword evidence="10" id="KW-1185">Reference proteome</keyword>
<evidence type="ECO:0000256" key="2">
    <source>
        <dbReference type="ARBA" id="ARBA00009172"/>
    </source>
</evidence>
<dbReference type="AlphaFoldDB" id="A0A914W1W6"/>
<keyword evidence="6" id="KW-0325">Glycoprotein</keyword>
<feature type="transmembrane region" description="Helical" evidence="9">
    <location>
        <begin position="7"/>
        <end position="28"/>
    </location>
</feature>
<proteinExistence type="inferred from homology"/>
<dbReference type="WBParaSite" id="PSAMB.scaffold3041size19924.g20097.t1">
    <property type="protein sequence ID" value="PSAMB.scaffold3041size19924.g20097.t1"/>
    <property type="gene ID" value="PSAMB.scaffold3041size19924.g20097"/>
</dbReference>
<dbReference type="GO" id="GO:0016020">
    <property type="term" value="C:membrane"/>
    <property type="evidence" value="ECO:0007669"/>
    <property type="project" value="UniProtKB-SubCell"/>
</dbReference>
<keyword evidence="5 9" id="KW-0472">Membrane</keyword>
<name>A0A914W1W6_9BILA</name>
<evidence type="ECO:0000256" key="8">
    <source>
        <dbReference type="ARBA" id="ARBA00041910"/>
    </source>
</evidence>
<feature type="transmembrane region" description="Helical" evidence="9">
    <location>
        <begin position="100"/>
        <end position="118"/>
    </location>
</feature>
<sequence length="481" mass="52018">MDARTWNVIQLGAAFMIIFAAFSTSNVIEETVMMSVANSTAGDINKYSGYYSLSIIYAVFTFSNFLAPPIIGIIGAKWSMAIGASCYCLFMLGFLKLTGWFLYLSSGLVGLGGAILWTGQGNYLTLNSTNETIGRNSGILWAMMRSCLIAGGIFLYFMMPTIKDIDTAKIKLLYTCFSAVCGMGILTLTLLRSPPQPKESEDDLDALVESLSAEDQQVADSVTNANVKTSQAPGLTENFLRTFTMLRTKNMALLAVVFMYSGVEMTWGGIYSTCLAFTNKLNTNKSSLLAFNTLALGIGQIVGGGAFGIFGHRTNVYGRNPIILLGTVVHLVCFFLVFLNIPMDAPLKMTDKSSYMHPPSYALALVCGLMHGFADSCWNTQIYSILGIHQKATCPFFKPKTSFSTDSPGIDAKKECIAISACLQLLTILFSWSLSVRHHAVMGKVAIGAAPVTLAWTSRLAKILKPVAKRALGNGATHGLD</sequence>
<accession>A0A914W1W6</accession>
<feature type="transmembrane region" description="Helical" evidence="9">
    <location>
        <begin position="251"/>
        <end position="270"/>
    </location>
</feature>
<evidence type="ECO:0000256" key="6">
    <source>
        <dbReference type="ARBA" id="ARBA00023180"/>
    </source>
</evidence>
<dbReference type="Pfam" id="PF05978">
    <property type="entry name" value="UNC-93"/>
    <property type="match status" value="1"/>
</dbReference>
<reference evidence="11" key="1">
    <citation type="submission" date="2022-11" db="UniProtKB">
        <authorList>
            <consortium name="WormBaseParasite"/>
        </authorList>
    </citation>
    <scope>IDENTIFICATION</scope>
</reference>
<feature type="transmembrane region" description="Helical" evidence="9">
    <location>
        <begin position="290"/>
        <end position="310"/>
    </location>
</feature>
<evidence type="ECO:0000256" key="3">
    <source>
        <dbReference type="ARBA" id="ARBA00022692"/>
    </source>
</evidence>
<evidence type="ECO:0000313" key="10">
    <source>
        <dbReference type="Proteomes" id="UP000887566"/>
    </source>
</evidence>
<evidence type="ECO:0000256" key="7">
    <source>
        <dbReference type="ARBA" id="ARBA00040302"/>
    </source>
</evidence>
<keyword evidence="3 9" id="KW-0812">Transmembrane</keyword>
<feature type="transmembrane region" description="Helical" evidence="9">
    <location>
        <begin position="139"/>
        <end position="159"/>
    </location>
</feature>
<dbReference type="Proteomes" id="UP000887566">
    <property type="component" value="Unplaced"/>
</dbReference>
<evidence type="ECO:0000256" key="1">
    <source>
        <dbReference type="ARBA" id="ARBA00004141"/>
    </source>
</evidence>
<dbReference type="PANTHER" id="PTHR23294:SF0">
    <property type="entry name" value="UNC93-LIKE PROTEIN MFSD11"/>
    <property type="match status" value="1"/>
</dbReference>
<organism evidence="10 11">
    <name type="scientific">Plectus sambesii</name>
    <dbReference type="NCBI Taxonomy" id="2011161"/>
    <lineage>
        <taxon>Eukaryota</taxon>
        <taxon>Metazoa</taxon>
        <taxon>Ecdysozoa</taxon>
        <taxon>Nematoda</taxon>
        <taxon>Chromadorea</taxon>
        <taxon>Plectida</taxon>
        <taxon>Plectina</taxon>
        <taxon>Plectoidea</taxon>
        <taxon>Plectidae</taxon>
        <taxon>Plectus</taxon>
    </lineage>
</organism>
<dbReference type="InterPro" id="IPR010291">
    <property type="entry name" value="Ion_channel_UNC-93"/>
</dbReference>
<feature type="transmembrane region" description="Helical" evidence="9">
    <location>
        <begin position="322"/>
        <end position="341"/>
    </location>
</feature>